<organism evidence="1 2">
    <name type="scientific">Desulforudis audaxviator (strain MP104C)</name>
    <dbReference type="NCBI Taxonomy" id="477974"/>
    <lineage>
        <taxon>Bacteria</taxon>
        <taxon>Bacillati</taxon>
        <taxon>Bacillota</taxon>
        <taxon>Clostridia</taxon>
        <taxon>Thermoanaerobacterales</taxon>
        <taxon>Candidatus Desulforudaceae</taxon>
        <taxon>Candidatus Desulforudis</taxon>
    </lineage>
</organism>
<dbReference type="InterPro" id="IPR022476">
    <property type="entry name" value="Spore_YabP/YqfC"/>
</dbReference>
<protein>
    <recommendedName>
        <fullName evidence="3">Sporulation protein YqfC</fullName>
    </recommendedName>
</protein>
<dbReference type="HOGENOM" id="CLU_161222_2_1_9"/>
<dbReference type="OrthoDB" id="2989236at2"/>
<reference evidence="1 2" key="2">
    <citation type="journal article" date="2008" name="Science">
        <title>Environmental genomics reveals a single-species ecosystem deep within Earth.</title>
        <authorList>
            <person name="Chivian D."/>
            <person name="Brodie E.L."/>
            <person name="Alm E.J."/>
            <person name="Culley D.E."/>
            <person name="Dehal P.S."/>
            <person name="Desantis T.Z."/>
            <person name="Gihring T.M."/>
            <person name="Lapidus A."/>
            <person name="Lin L.H."/>
            <person name="Lowry S.R."/>
            <person name="Moser D.P."/>
            <person name="Richardson P.M."/>
            <person name="Southam G."/>
            <person name="Wanger G."/>
            <person name="Pratt L.M."/>
            <person name="Andersen G.L."/>
            <person name="Hazen T.C."/>
            <person name="Brockman F.J."/>
            <person name="Arkin A.P."/>
            <person name="Onstott T.C."/>
        </authorList>
    </citation>
    <scope>NUCLEOTIDE SEQUENCE [LARGE SCALE GENOMIC DNA]</scope>
    <source>
        <strain evidence="1 2">MP104C</strain>
    </source>
</reference>
<dbReference type="RefSeq" id="WP_012303115.1">
    <property type="nucleotide sequence ID" value="NC_010424.1"/>
</dbReference>
<evidence type="ECO:0000313" key="2">
    <source>
        <dbReference type="Proteomes" id="UP000008544"/>
    </source>
</evidence>
<dbReference type="Pfam" id="PF07873">
    <property type="entry name" value="YabP"/>
    <property type="match status" value="1"/>
</dbReference>
<gene>
    <name evidence="1" type="ordered locus">Daud_2050</name>
</gene>
<dbReference type="EMBL" id="CP000860">
    <property type="protein sequence ID" value="ACA60540.1"/>
    <property type="molecule type" value="Genomic_DNA"/>
</dbReference>
<evidence type="ECO:0008006" key="3">
    <source>
        <dbReference type="Google" id="ProtNLM"/>
    </source>
</evidence>
<sequence>MGWREVRKKMRRTVADILEIPGEIALDLPKIILVGNVQVIIENHRGIVEYTTESVRVIVPAGEVSLRGRNLVLRNILPDELCVEGEIESLSFT</sequence>
<evidence type="ECO:0000313" key="1">
    <source>
        <dbReference type="EMBL" id="ACA60540.1"/>
    </source>
</evidence>
<dbReference type="STRING" id="477974.Daud_2050"/>
<dbReference type="Proteomes" id="UP000008544">
    <property type="component" value="Chromosome"/>
</dbReference>
<proteinExistence type="predicted"/>
<reference evidence="2" key="1">
    <citation type="submission" date="2007-10" db="EMBL/GenBank/DDBJ databases">
        <title>Complete sequence of chromosome of Desulforudis audaxviator MP104C.</title>
        <authorList>
            <person name="Copeland A."/>
            <person name="Lucas S."/>
            <person name="Lapidus A."/>
            <person name="Barry K."/>
            <person name="Glavina del Rio T."/>
            <person name="Dalin E."/>
            <person name="Tice H."/>
            <person name="Bruce D."/>
            <person name="Pitluck S."/>
            <person name="Lowry S.R."/>
            <person name="Larimer F."/>
            <person name="Land M.L."/>
            <person name="Hauser L."/>
            <person name="Kyrpides N."/>
            <person name="Ivanova N.N."/>
            <person name="Richardson P."/>
        </authorList>
    </citation>
    <scope>NUCLEOTIDE SEQUENCE [LARGE SCALE GENOMIC DNA]</scope>
    <source>
        <strain evidence="2">MP104C</strain>
    </source>
</reference>
<dbReference type="eggNOG" id="ENOG5032ZA5">
    <property type="taxonomic scope" value="Bacteria"/>
</dbReference>
<name>B1I692_DESAP</name>
<keyword evidence="2" id="KW-1185">Reference proteome</keyword>
<dbReference type="AlphaFoldDB" id="B1I692"/>
<accession>B1I692</accession>
<dbReference type="KEGG" id="dau:Daud_2050"/>
<dbReference type="NCBIfam" id="TIGR02856">
    <property type="entry name" value="spore_yqfC"/>
    <property type="match status" value="1"/>
</dbReference>
<dbReference type="InterPro" id="IPR022477">
    <property type="entry name" value="Spore_YqfC"/>
</dbReference>